<organism evidence="1">
    <name type="scientific">Rhizophora mucronata</name>
    <name type="common">Asiatic mangrove</name>
    <dbReference type="NCBI Taxonomy" id="61149"/>
    <lineage>
        <taxon>Eukaryota</taxon>
        <taxon>Viridiplantae</taxon>
        <taxon>Streptophyta</taxon>
        <taxon>Embryophyta</taxon>
        <taxon>Tracheophyta</taxon>
        <taxon>Spermatophyta</taxon>
        <taxon>Magnoliopsida</taxon>
        <taxon>eudicotyledons</taxon>
        <taxon>Gunneridae</taxon>
        <taxon>Pentapetalae</taxon>
        <taxon>rosids</taxon>
        <taxon>fabids</taxon>
        <taxon>Malpighiales</taxon>
        <taxon>Rhizophoraceae</taxon>
        <taxon>Rhizophora</taxon>
    </lineage>
</organism>
<name>A0A2P2L6A4_RHIMU</name>
<dbReference type="EMBL" id="GGEC01032997">
    <property type="protein sequence ID" value="MBX13481.1"/>
    <property type="molecule type" value="Transcribed_RNA"/>
</dbReference>
<sequence length="19" mass="2010">MKLSNCIKPFIGCLALTAS</sequence>
<protein>
    <submittedName>
        <fullName evidence="1">Uncharacterized protein</fullName>
    </submittedName>
</protein>
<reference evidence="1" key="1">
    <citation type="submission" date="2018-02" db="EMBL/GenBank/DDBJ databases">
        <title>Rhizophora mucronata_Transcriptome.</title>
        <authorList>
            <person name="Meera S.P."/>
            <person name="Sreeshan A."/>
            <person name="Augustine A."/>
        </authorList>
    </citation>
    <scope>NUCLEOTIDE SEQUENCE</scope>
    <source>
        <tissue evidence="1">Leaf</tissue>
    </source>
</reference>
<dbReference type="AlphaFoldDB" id="A0A2P2L6A4"/>
<accession>A0A2P2L6A4</accession>
<evidence type="ECO:0000313" key="1">
    <source>
        <dbReference type="EMBL" id="MBX13481.1"/>
    </source>
</evidence>
<proteinExistence type="predicted"/>